<keyword evidence="3" id="KW-1185">Reference proteome</keyword>
<keyword evidence="1" id="KW-1133">Transmembrane helix</keyword>
<dbReference type="Proteomes" id="UP000184356">
    <property type="component" value="Unassembled WGS sequence"/>
</dbReference>
<dbReference type="RefSeq" id="XP_040701271.1">
    <property type="nucleotide sequence ID" value="XM_040839845.1"/>
</dbReference>
<evidence type="ECO:0000313" key="2">
    <source>
        <dbReference type="EMBL" id="OJJ57465.1"/>
    </source>
</evidence>
<accession>A0A1L9TDJ3</accession>
<dbReference type="AlphaFoldDB" id="A0A1L9TDJ3"/>
<evidence type="ECO:0000256" key="1">
    <source>
        <dbReference type="SAM" id="Phobius"/>
    </source>
</evidence>
<keyword evidence="1" id="KW-0812">Transmembrane</keyword>
<protein>
    <submittedName>
        <fullName evidence="2">Uncharacterized protein</fullName>
    </submittedName>
</protein>
<gene>
    <name evidence="2" type="ORF">ASPSYDRAFT_1055585</name>
</gene>
<feature type="transmembrane region" description="Helical" evidence="1">
    <location>
        <begin position="46"/>
        <end position="67"/>
    </location>
</feature>
<reference evidence="3" key="1">
    <citation type="journal article" date="2017" name="Genome Biol.">
        <title>Comparative genomics reveals high biological diversity and specific adaptations in the industrially and medically important fungal genus Aspergillus.</title>
        <authorList>
            <person name="de Vries R.P."/>
            <person name="Riley R."/>
            <person name="Wiebenga A."/>
            <person name="Aguilar-Osorio G."/>
            <person name="Amillis S."/>
            <person name="Uchima C.A."/>
            <person name="Anderluh G."/>
            <person name="Asadollahi M."/>
            <person name="Askin M."/>
            <person name="Barry K."/>
            <person name="Battaglia E."/>
            <person name="Bayram O."/>
            <person name="Benocci T."/>
            <person name="Braus-Stromeyer S.A."/>
            <person name="Caldana C."/>
            <person name="Canovas D."/>
            <person name="Cerqueira G.C."/>
            <person name="Chen F."/>
            <person name="Chen W."/>
            <person name="Choi C."/>
            <person name="Clum A."/>
            <person name="Dos Santos R.A."/>
            <person name="Damasio A.R."/>
            <person name="Diallinas G."/>
            <person name="Emri T."/>
            <person name="Fekete E."/>
            <person name="Flipphi M."/>
            <person name="Freyberg S."/>
            <person name="Gallo A."/>
            <person name="Gournas C."/>
            <person name="Habgood R."/>
            <person name="Hainaut M."/>
            <person name="Harispe M.L."/>
            <person name="Henrissat B."/>
            <person name="Hilden K.S."/>
            <person name="Hope R."/>
            <person name="Hossain A."/>
            <person name="Karabika E."/>
            <person name="Karaffa L."/>
            <person name="Karanyi Z."/>
            <person name="Krasevec N."/>
            <person name="Kuo A."/>
            <person name="Kusch H."/>
            <person name="LaButti K."/>
            <person name="Lagendijk E.L."/>
            <person name="Lapidus A."/>
            <person name="Levasseur A."/>
            <person name="Lindquist E."/>
            <person name="Lipzen A."/>
            <person name="Logrieco A.F."/>
            <person name="MacCabe A."/>
            <person name="Maekelae M.R."/>
            <person name="Malavazi I."/>
            <person name="Melin P."/>
            <person name="Meyer V."/>
            <person name="Mielnichuk N."/>
            <person name="Miskei M."/>
            <person name="Molnar A.P."/>
            <person name="Mule G."/>
            <person name="Ngan C.Y."/>
            <person name="Orejas M."/>
            <person name="Orosz E."/>
            <person name="Ouedraogo J.P."/>
            <person name="Overkamp K.M."/>
            <person name="Park H.-S."/>
            <person name="Perrone G."/>
            <person name="Piumi F."/>
            <person name="Punt P.J."/>
            <person name="Ram A.F."/>
            <person name="Ramon A."/>
            <person name="Rauscher S."/>
            <person name="Record E."/>
            <person name="Riano-Pachon D.M."/>
            <person name="Robert V."/>
            <person name="Roehrig J."/>
            <person name="Ruller R."/>
            <person name="Salamov A."/>
            <person name="Salih N.S."/>
            <person name="Samson R.A."/>
            <person name="Sandor E."/>
            <person name="Sanguinetti M."/>
            <person name="Schuetze T."/>
            <person name="Sepcic K."/>
            <person name="Shelest E."/>
            <person name="Sherlock G."/>
            <person name="Sophianopoulou V."/>
            <person name="Squina F.M."/>
            <person name="Sun H."/>
            <person name="Susca A."/>
            <person name="Todd R.B."/>
            <person name="Tsang A."/>
            <person name="Unkles S.E."/>
            <person name="van de Wiele N."/>
            <person name="van Rossen-Uffink D."/>
            <person name="Oliveira J.V."/>
            <person name="Vesth T.C."/>
            <person name="Visser J."/>
            <person name="Yu J.-H."/>
            <person name="Zhou M."/>
            <person name="Andersen M.R."/>
            <person name="Archer D.B."/>
            <person name="Baker S.E."/>
            <person name="Benoit I."/>
            <person name="Brakhage A.A."/>
            <person name="Braus G.H."/>
            <person name="Fischer R."/>
            <person name="Frisvad J.C."/>
            <person name="Goldman G.H."/>
            <person name="Houbraken J."/>
            <person name="Oakley B."/>
            <person name="Pocsi I."/>
            <person name="Scazzocchio C."/>
            <person name="Seiboth B."/>
            <person name="vanKuyk P.A."/>
            <person name="Wortman J."/>
            <person name="Dyer P.S."/>
            <person name="Grigoriev I.V."/>
        </authorList>
    </citation>
    <scope>NUCLEOTIDE SEQUENCE [LARGE SCALE GENOMIC DNA]</scope>
    <source>
        <strain evidence="3">CBS 593.65</strain>
    </source>
</reference>
<keyword evidence="1" id="KW-0472">Membrane</keyword>
<organism evidence="2 3">
    <name type="scientific">Aspergillus sydowii CBS 593.65</name>
    <dbReference type="NCBI Taxonomy" id="1036612"/>
    <lineage>
        <taxon>Eukaryota</taxon>
        <taxon>Fungi</taxon>
        <taxon>Dikarya</taxon>
        <taxon>Ascomycota</taxon>
        <taxon>Pezizomycotina</taxon>
        <taxon>Eurotiomycetes</taxon>
        <taxon>Eurotiomycetidae</taxon>
        <taxon>Eurotiales</taxon>
        <taxon>Aspergillaceae</taxon>
        <taxon>Aspergillus</taxon>
        <taxon>Aspergillus subgen. Nidulantes</taxon>
    </lineage>
</organism>
<dbReference type="EMBL" id="KV878588">
    <property type="protein sequence ID" value="OJJ57465.1"/>
    <property type="molecule type" value="Genomic_DNA"/>
</dbReference>
<name>A0A1L9TDJ3_9EURO</name>
<dbReference type="VEuPathDB" id="FungiDB:ASPSYDRAFT_1055585"/>
<proteinExistence type="predicted"/>
<sequence>MTMTTWVEFVLFSYGDYVHVLSLSLWSCLLFTRCFLGWHPGGLPRFLFLSFYGLLLWVGNLLGFHRIDYNAWGSSPILA</sequence>
<evidence type="ECO:0000313" key="3">
    <source>
        <dbReference type="Proteomes" id="UP000184356"/>
    </source>
</evidence>
<dbReference type="GeneID" id="63755918"/>